<protein>
    <submittedName>
        <fullName evidence="2">Uncharacterized protein</fullName>
    </submittedName>
</protein>
<name>A0ABP5GPW0_9ACTN</name>
<sequence>MSDPPVSDPQTLTERIRTLVRLERFHRMARLTLLTRPPGANELIADVPELRAILTSGEGVVEIISPRGSEGFIVAEGGQRRTYDELPPHIDPARVVKGHLRVERVLETRLRELAEEIEARDPTMYEDCHIAQILDAVESYERLDHAVADAVVLADVLAEVQAAESVNVATELLPDTPPDAPTWLSPDAPPDASAGLPPDDDAQARAWADAVNAAVSDRYVRLLIPVPAAADIKAACLTMSVDPKAAWLRRRLLPAIPPDMFERLDPSDPSESIGIEAAHPTQITPLPDLTAESVVAALIDDPPDGPMRAIAITRALRTNGDRLRRQADGARDFLDFHRKLHLALLSYIASLRMSSSLLASPAKDRLPPNRLNELRDIRDSTEEMRVIIGNSLLSSALDRPFSPDLTRMDRWEPWLSHTTTQDLNTALNNLDDLYLRLIFPRFIQRIAEECIRLDHPTPTTDPLPRALHEAERLGLAPHSPLESIVSTPQAASLITRITSTLRARDAHPQATLWSSTLTQIQQRWPDDFPEPVAESYQYPDT</sequence>
<evidence type="ECO:0000313" key="2">
    <source>
        <dbReference type="EMBL" id="GAA2050436.1"/>
    </source>
</evidence>
<dbReference type="EMBL" id="BAAAQN010000049">
    <property type="protein sequence ID" value="GAA2050436.1"/>
    <property type="molecule type" value="Genomic_DNA"/>
</dbReference>
<feature type="region of interest" description="Disordered" evidence="1">
    <location>
        <begin position="172"/>
        <end position="199"/>
    </location>
</feature>
<comment type="caution">
    <text evidence="2">The sequence shown here is derived from an EMBL/GenBank/DDBJ whole genome shotgun (WGS) entry which is preliminary data.</text>
</comment>
<evidence type="ECO:0000256" key="1">
    <source>
        <dbReference type="SAM" id="MobiDB-lite"/>
    </source>
</evidence>
<reference evidence="3" key="1">
    <citation type="journal article" date="2019" name="Int. J. Syst. Evol. Microbiol.">
        <title>The Global Catalogue of Microorganisms (GCM) 10K type strain sequencing project: providing services to taxonomists for standard genome sequencing and annotation.</title>
        <authorList>
            <consortium name="The Broad Institute Genomics Platform"/>
            <consortium name="The Broad Institute Genome Sequencing Center for Infectious Disease"/>
            <person name="Wu L."/>
            <person name="Ma J."/>
        </authorList>
    </citation>
    <scope>NUCLEOTIDE SEQUENCE [LARGE SCALE GENOMIC DNA]</scope>
    <source>
        <strain evidence="3">JCM 16014</strain>
    </source>
</reference>
<organism evidence="2 3">
    <name type="scientific">Catenulispora yoronensis</name>
    <dbReference type="NCBI Taxonomy" id="450799"/>
    <lineage>
        <taxon>Bacteria</taxon>
        <taxon>Bacillati</taxon>
        <taxon>Actinomycetota</taxon>
        <taxon>Actinomycetes</taxon>
        <taxon>Catenulisporales</taxon>
        <taxon>Catenulisporaceae</taxon>
        <taxon>Catenulispora</taxon>
    </lineage>
</organism>
<accession>A0ABP5GPW0</accession>
<proteinExistence type="predicted"/>
<keyword evidence="3" id="KW-1185">Reference proteome</keyword>
<evidence type="ECO:0000313" key="3">
    <source>
        <dbReference type="Proteomes" id="UP001500751"/>
    </source>
</evidence>
<dbReference type="RefSeq" id="WP_344669620.1">
    <property type="nucleotide sequence ID" value="NZ_BAAAQN010000049.1"/>
</dbReference>
<dbReference type="Proteomes" id="UP001500751">
    <property type="component" value="Unassembled WGS sequence"/>
</dbReference>
<gene>
    <name evidence="2" type="ORF">GCM10009839_66110</name>
</gene>